<dbReference type="RefSeq" id="WP_133261298.1">
    <property type="nucleotide sequence ID" value="NZ_SJCY01000002.1"/>
</dbReference>
<name>A0A4R5MNP3_9SPHI</name>
<dbReference type="OrthoDB" id="5735516at2"/>
<reference evidence="1 2" key="1">
    <citation type="submission" date="2019-02" db="EMBL/GenBank/DDBJ databases">
        <title>Pedobacter sp. nov., a novel speices isolated from soil of pinguins habitat in Antarcitica.</title>
        <authorList>
            <person name="He R.-H."/>
        </authorList>
    </citation>
    <scope>NUCLEOTIDE SEQUENCE [LARGE SCALE GENOMIC DNA]</scope>
    <source>
        <strain evidence="1 2">E01020</strain>
    </source>
</reference>
<evidence type="ECO:0000313" key="2">
    <source>
        <dbReference type="Proteomes" id="UP000295668"/>
    </source>
</evidence>
<evidence type="ECO:0000313" key="1">
    <source>
        <dbReference type="EMBL" id="TDG37206.1"/>
    </source>
</evidence>
<accession>A0A4R5MNP3</accession>
<keyword evidence="2" id="KW-1185">Reference proteome</keyword>
<dbReference type="AlphaFoldDB" id="A0A4R5MNP3"/>
<comment type="caution">
    <text evidence="1">The sequence shown here is derived from an EMBL/GenBank/DDBJ whole genome shotgun (WGS) entry which is preliminary data.</text>
</comment>
<proteinExistence type="predicted"/>
<gene>
    <name evidence="1" type="ORF">EZJ43_03545</name>
</gene>
<dbReference type="InterPro" id="IPR046525">
    <property type="entry name" value="DUF6702"/>
</dbReference>
<protein>
    <recommendedName>
        <fullName evidence="3">Peptidase E</fullName>
    </recommendedName>
</protein>
<dbReference type="Pfam" id="PF20420">
    <property type="entry name" value="DUF6702"/>
    <property type="match status" value="1"/>
</dbReference>
<sequence>MNLLNIKFVTIIILLLLNISIPVAKHPLHVSTTEVNFNAKDKTLEVTCKIFTDDFEDILSKNYKQKTDLSKPALKSTMDNLVKKYLLSHLKITVDQKNATLNYIGFEIDHEVTNIYMEIENIKTVKKVDVDNRILYDLFDDQISINHVIKGADRKSGKLLYPDTKFSASF</sequence>
<organism evidence="1 2">
    <name type="scientific">Pedobacter changchengzhani</name>
    <dbReference type="NCBI Taxonomy" id="2529274"/>
    <lineage>
        <taxon>Bacteria</taxon>
        <taxon>Pseudomonadati</taxon>
        <taxon>Bacteroidota</taxon>
        <taxon>Sphingobacteriia</taxon>
        <taxon>Sphingobacteriales</taxon>
        <taxon>Sphingobacteriaceae</taxon>
        <taxon>Pedobacter</taxon>
    </lineage>
</organism>
<dbReference type="Proteomes" id="UP000295668">
    <property type="component" value="Unassembled WGS sequence"/>
</dbReference>
<dbReference type="EMBL" id="SJCY01000002">
    <property type="protein sequence ID" value="TDG37206.1"/>
    <property type="molecule type" value="Genomic_DNA"/>
</dbReference>
<evidence type="ECO:0008006" key="3">
    <source>
        <dbReference type="Google" id="ProtNLM"/>
    </source>
</evidence>